<evidence type="ECO:0000313" key="3">
    <source>
        <dbReference type="Proteomes" id="UP000295169"/>
    </source>
</evidence>
<feature type="domain" description="DUF6316" evidence="1">
    <location>
        <begin position="5"/>
        <end position="58"/>
    </location>
</feature>
<evidence type="ECO:0000313" key="2">
    <source>
        <dbReference type="EMBL" id="TCL32655.1"/>
    </source>
</evidence>
<protein>
    <recommendedName>
        <fullName evidence="1">DUF6316 domain-containing protein</fullName>
    </recommendedName>
</protein>
<dbReference type="Proteomes" id="UP000295169">
    <property type="component" value="Unassembled WGS sequence"/>
</dbReference>
<accession>A0A4R1PMY6</accession>
<proteinExistence type="predicted"/>
<gene>
    <name evidence="2" type="ORF">EV691_107188</name>
</gene>
<name>A0A4R1PMY6_9GAMM</name>
<evidence type="ECO:0000259" key="1">
    <source>
        <dbReference type="Pfam" id="PF19837"/>
    </source>
</evidence>
<dbReference type="InterPro" id="IPR045630">
    <property type="entry name" value="DUF6316"/>
</dbReference>
<dbReference type="AlphaFoldDB" id="A0A4R1PMY6"/>
<dbReference type="RefSeq" id="WP_131302125.1">
    <property type="nucleotide sequence ID" value="NZ_JBHLST010000116.1"/>
</dbReference>
<dbReference type="Pfam" id="PF19837">
    <property type="entry name" value="DUF6316"/>
    <property type="match status" value="1"/>
</dbReference>
<organism evidence="2 3">
    <name type="scientific">Azotobacter chroococcum</name>
    <dbReference type="NCBI Taxonomy" id="353"/>
    <lineage>
        <taxon>Bacteria</taxon>
        <taxon>Pseudomonadati</taxon>
        <taxon>Pseudomonadota</taxon>
        <taxon>Gammaproteobacteria</taxon>
        <taxon>Pseudomonadales</taxon>
        <taxon>Pseudomonadaceae</taxon>
        <taxon>Azotobacter</taxon>
    </lineage>
</organism>
<sequence>MSAHRSTDTALATRFRTERVCAVNHEFFFDTREGQLMGPYASREEALKGVQDYIRQCQARQSR</sequence>
<dbReference type="EMBL" id="SMMU01000007">
    <property type="protein sequence ID" value="TCL32655.1"/>
    <property type="molecule type" value="Genomic_DNA"/>
</dbReference>
<reference evidence="2 3" key="1">
    <citation type="submission" date="2019-03" db="EMBL/GenBank/DDBJ databases">
        <title>Genomic Encyclopedia of Type Strains, Phase IV (KMG-IV): sequencing the most valuable type-strain genomes for metagenomic binning, comparative biology and taxonomic classification.</title>
        <authorList>
            <person name="Goeker M."/>
        </authorList>
    </citation>
    <scope>NUCLEOTIDE SEQUENCE [LARGE SCALE GENOMIC DNA]</scope>
    <source>
        <strain evidence="2 3">DSM 2286</strain>
    </source>
</reference>
<comment type="caution">
    <text evidence="2">The sequence shown here is derived from an EMBL/GenBank/DDBJ whole genome shotgun (WGS) entry which is preliminary data.</text>
</comment>